<dbReference type="PANTHER" id="PTHR32329:SF4">
    <property type="entry name" value="ACTIVATOR OF 2-HYDROXYACYL-COA DEHYDRATASE"/>
    <property type="match status" value="1"/>
</dbReference>
<feature type="domain" description="DUF2229" evidence="7">
    <location>
        <begin position="216"/>
        <end position="303"/>
    </location>
</feature>
<dbReference type="SUPFAM" id="SSF53067">
    <property type="entry name" value="Actin-like ATPase domain"/>
    <property type="match status" value="1"/>
</dbReference>
<comment type="similarity">
    <text evidence="1">Belongs to the eukaryotic-type N-acetylglucosamine kinase family.</text>
</comment>
<evidence type="ECO:0000259" key="6">
    <source>
        <dbReference type="Pfam" id="PF01869"/>
    </source>
</evidence>
<evidence type="ECO:0000313" key="8">
    <source>
        <dbReference type="EMBL" id="KAA6394145.1"/>
    </source>
</evidence>
<evidence type="ECO:0000313" key="9">
    <source>
        <dbReference type="Proteomes" id="UP000324800"/>
    </source>
</evidence>
<feature type="region of interest" description="Disordered" evidence="5">
    <location>
        <begin position="652"/>
        <end position="675"/>
    </location>
</feature>
<dbReference type="PANTHER" id="PTHR32329">
    <property type="entry name" value="BIFUNCTIONAL PROTEIN [INCLUDES 2-HYDROXYACYL-COA DEHYDRATASE (N-TER) AND ITS ACTIVATOR DOMAIN (C_TERM)-RELATED"/>
    <property type="match status" value="1"/>
</dbReference>
<proteinExistence type="inferred from homology"/>
<protein>
    <recommendedName>
        <fullName evidence="3">N-acetyl-D-glucosamine kinase</fullName>
        <ecNumber evidence="2">2.7.1.59</ecNumber>
    </recommendedName>
    <alternativeName>
        <fullName evidence="4">GlcNAc kinase</fullName>
    </alternativeName>
</protein>
<evidence type="ECO:0000256" key="5">
    <source>
        <dbReference type="SAM" id="MobiDB-lite"/>
    </source>
</evidence>
<feature type="region of interest" description="Disordered" evidence="5">
    <location>
        <begin position="303"/>
        <end position="378"/>
    </location>
</feature>
<dbReference type="Proteomes" id="UP000324800">
    <property type="component" value="Unassembled WGS sequence"/>
</dbReference>
<feature type="compositionally biased region" description="Basic and acidic residues" evidence="5">
    <location>
        <begin position="652"/>
        <end position="665"/>
    </location>
</feature>
<dbReference type="EMBL" id="SNRW01002028">
    <property type="protein sequence ID" value="KAA6394145.1"/>
    <property type="molecule type" value="Genomic_DNA"/>
</dbReference>
<dbReference type="GO" id="GO:0045127">
    <property type="term" value="F:N-acetylglucosamine kinase activity"/>
    <property type="evidence" value="ECO:0007669"/>
    <property type="project" value="UniProtKB-EC"/>
</dbReference>
<dbReference type="InterPro" id="IPR002731">
    <property type="entry name" value="ATPase_BadF"/>
</dbReference>
<accession>A0A5J4WIK5</accession>
<feature type="compositionally biased region" description="Basic and acidic residues" evidence="5">
    <location>
        <begin position="522"/>
        <end position="532"/>
    </location>
</feature>
<feature type="domain" description="DUF2229" evidence="7">
    <location>
        <begin position="413"/>
        <end position="469"/>
    </location>
</feature>
<feature type="compositionally biased region" description="Basic and acidic residues" evidence="5">
    <location>
        <begin position="303"/>
        <end position="322"/>
    </location>
</feature>
<evidence type="ECO:0000259" key="7">
    <source>
        <dbReference type="Pfam" id="PF09989"/>
    </source>
</evidence>
<evidence type="ECO:0000256" key="3">
    <source>
        <dbReference type="ARBA" id="ARBA00014974"/>
    </source>
</evidence>
<dbReference type="InterPro" id="IPR018709">
    <property type="entry name" value="CoA_activase_DUF2229"/>
</dbReference>
<feature type="region of interest" description="Disordered" evidence="5">
    <location>
        <begin position="522"/>
        <end position="542"/>
    </location>
</feature>
<comment type="caution">
    <text evidence="8">The sequence shown here is derived from an EMBL/GenBank/DDBJ whole genome shotgun (WGS) entry which is preliminary data.</text>
</comment>
<organism evidence="8 9">
    <name type="scientific">Streblomastix strix</name>
    <dbReference type="NCBI Taxonomy" id="222440"/>
    <lineage>
        <taxon>Eukaryota</taxon>
        <taxon>Metamonada</taxon>
        <taxon>Preaxostyla</taxon>
        <taxon>Oxymonadida</taxon>
        <taxon>Streblomastigidae</taxon>
        <taxon>Streblomastix</taxon>
    </lineage>
</organism>
<sequence>MSSQLPPCRPVDLGSRCTVFMNSRVKQVQKEGATLPDISAGLALSIVKNALFKVVRLRNTAELGDNVIVQGGTFFNESVLRAFEVVIGREVVRPDIAGLMGAFGMALLVRDDYIMRRKKRKERFEADIVEQQDISPSSNTFHDPEHSFLLSLQSLSTFSSSVSTRRCGKCGNNCLLTVNKFSDGREHISGNRFKNERLFSNKFYKPLTPQEALRGTIGIPRVLNMFDEYPFWFTLLTKLKFRVVISAQSSPVMYKKGADTIASDTICYPAKLIHGHVLDLIERLGCKRVFYPAVLFTKTGDDEYQENKDDENEKVGKQENIKKLKNKQKKDKKKKQNKQKKHQTDKNKDNKMDSYSDSFEDSLEDLEDKLPSSSVNQNNKSTNCAHCPIVGTYPEILARNMEIPKVRVKFGGKGRRVLQFIEQYNENVNAENERIEQLGRPYHVDPEISHGMADLLIQLGCAVLTEDSLCNVGGRLYLQRPLRVLDPVYFHTRLYQSASFVSKYEGIKVIDGIEINIFDKKKDQEKENEQQQRDISNSIHRKYKSNRNIHKNRLHYIQLVSFGCGQDAVTSDQVSDILLANNKPYTQIKIDEISNLGAARIRVRSLLAAIKEKEMKEQKDLKETNKDLQGQQKEIKEQVEIQQDIIMNEKELELNGKKKEKEKSKQQSAVTTSAVSQSLISFMPYSSQIPQSQSSSS</sequence>
<dbReference type="EC" id="2.7.1.59" evidence="2"/>
<feature type="compositionally biased region" description="Basic and acidic residues" evidence="5">
    <location>
        <begin position="342"/>
        <end position="354"/>
    </location>
</feature>
<dbReference type="OrthoDB" id="10256471at2759"/>
<feature type="compositionally biased region" description="Basic residues" evidence="5">
    <location>
        <begin position="323"/>
        <end position="341"/>
    </location>
</feature>
<dbReference type="AlphaFoldDB" id="A0A5J4WIK5"/>
<feature type="compositionally biased region" description="Acidic residues" evidence="5">
    <location>
        <begin position="358"/>
        <end position="367"/>
    </location>
</feature>
<evidence type="ECO:0000256" key="2">
    <source>
        <dbReference type="ARBA" id="ARBA00012122"/>
    </source>
</evidence>
<evidence type="ECO:0000256" key="1">
    <source>
        <dbReference type="ARBA" id="ARBA00006198"/>
    </source>
</evidence>
<dbReference type="Gene3D" id="3.30.420.40">
    <property type="match status" value="1"/>
</dbReference>
<feature type="domain" description="ATPase BadF/BadG/BcrA/BcrD type" evidence="6">
    <location>
        <begin position="13"/>
        <end position="108"/>
    </location>
</feature>
<reference evidence="8 9" key="1">
    <citation type="submission" date="2019-03" db="EMBL/GenBank/DDBJ databases">
        <title>Single cell metagenomics reveals metabolic interactions within the superorganism composed of flagellate Streblomastix strix and complex community of Bacteroidetes bacteria on its surface.</title>
        <authorList>
            <person name="Treitli S.C."/>
            <person name="Kolisko M."/>
            <person name="Husnik F."/>
            <person name="Keeling P."/>
            <person name="Hampl V."/>
        </authorList>
    </citation>
    <scope>NUCLEOTIDE SEQUENCE [LARGE SCALE GENOMIC DNA]</scope>
    <source>
        <strain evidence="8">ST1C</strain>
    </source>
</reference>
<evidence type="ECO:0000256" key="4">
    <source>
        <dbReference type="ARBA" id="ARBA00031123"/>
    </source>
</evidence>
<name>A0A5J4WIK5_9EUKA</name>
<dbReference type="InterPro" id="IPR051805">
    <property type="entry name" value="Dehydratase_Activator_Redct"/>
</dbReference>
<dbReference type="Pfam" id="PF01869">
    <property type="entry name" value="BcrAD_BadFG"/>
    <property type="match status" value="1"/>
</dbReference>
<dbReference type="InterPro" id="IPR043129">
    <property type="entry name" value="ATPase_NBD"/>
</dbReference>
<gene>
    <name evidence="8" type="ORF">EZS28_010329</name>
</gene>
<dbReference type="Pfam" id="PF09989">
    <property type="entry name" value="DUF2229"/>
    <property type="match status" value="2"/>
</dbReference>